<dbReference type="STRING" id="400727.A0A2T7NMQ6"/>
<gene>
    <name evidence="8" type="ORF">C0Q70_18256</name>
</gene>
<dbReference type="AlphaFoldDB" id="A0A2T7NMQ6"/>
<keyword evidence="1" id="KW-0479">Metal-binding</keyword>
<protein>
    <recommendedName>
        <fullName evidence="7">MYND-type domain-containing protein</fullName>
    </recommendedName>
</protein>
<dbReference type="Gene3D" id="1.10.220.160">
    <property type="match status" value="1"/>
</dbReference>
<dbReference type="Gene3D" id="2.170.270.10">
    <property type="entry name" value="SET domain"/>
    <property type="match status" value="1"/>
</dbReference>
<dbReference type="OrthoDB" id="194358at2759"/>
<dbReference type="PROSITE" id="PS50088">
    <property type="entry name" value="ANK_REPEAT"/>
    <property type="match status" value="3"/>
</dbReference>
<keyword evidence="2 5" id="KW-0863">Zinc-finger</keyword>
<dbReference type="Gene3D" id="6.10.140.2220">
    <property type="match status" value="1"/>
</dbReference>
<comment type="caution">
    <text evidence="8">The sequence shown here is derived from an EMBL/GenBank/DDBJ whole genome shotgun (WGS) entry which is preliminary data.</text>
</comment>
<dbReference type="PROSITE" id="PS50297">
    <property type="entry name" value="ANK_REP_REGION"/>
    <property type="match status" value="3"/>
</dbReference>
<dbReference type="SUPFAM" id="SSF48403">
    <property type="entry name" value="Ankyrin repeat"/>
    <property type="match status" value="1"/>
</dbReference>
<name>A0A2T7NMQ6_POMCA</name>
<dbReference type="SMART" id="SM00248">
    <property type="entry name" value="ANK"/>
    <property type="match status" value="5"/>
</dbReference>
<dbReference type="InterPro" id="IPR002110">
    <property type="entry name" value="Ankyrin_rpt"/>
</dbReference>
<dbReference type="Gene3D" id="1.25.40.970">
    <property type="match status" value="1"/>
</dbReference>
<dbReference type="PANTHER" id="PTHR12197">
    <property type="entry name" value="HISTONE-LYSINE N-METHYLTRANSFERASE SMYD"/>
    <property type="match status" value="1"/>
</dbReference>
<dbReference type="SUPFAM" id="SSF82199">
    <property type="entry name" value="SET domain"/>
    <property type="match status" value="1"/>
</dbReference>
<dbReference type="Pfam" id="PF01753">
    <property type="entry name" value="zf-MYND"/>
    <property type="match status" value="1"/>
</dbReference>
<feature type="region of interest" description="Disordered" evidence="6">
    <location>
        <begin position="651"/>
        <end position="680"/>
    </location>
</feature>
<reference evidence="8 9" key="1">
    <citation type="submission" date="2018-04" db="EMBL/GenBank/DDBJ databases">
        <title>The genome of golden apple snail Pomacea canaliculata provides insight into stress tolerance and invasive adaptation.</title>
        <authorList>
            <person name="Liu C."/>
            <person name="Liu B."/>
            <person name="Ren Y."/>
            <person name="Zhang Y."/>
            <person name="Wang H."/>
            <person name="Li S."/>
            <person name="Jiang F."/>
            <person name="Yin L."/>
            <person name="Zhang G."/>
            <person name="Qian W."/>
            <person name="Fan W."/>
        </authorList>
    </citation>
    <scope>NUCLEOTIDE SEQUENCE [LARGE SCALE GENOMIC DNA]</scope>
    <source>
        <strain evidence="8">SZHN2017</strain>
        <tissue evidence="8">Muscle</tissue>
    </source>
</reference>
<sequence>MHATPVLILLQSEDYGEVTECCSALTEVVSPTHLRTIKGDKITELPRSQLTSEQVPWTSPGLSSHERDLEVASSSKMNKIYNDYKQRKLEPRHHLRVYPTARGKAILLSADLKRCTACTQLRYCSKKCQRADWSVHKLECQCLKKVAPNTPTDSVLLMLRLVLKYLSGDHLKKVYGDPGLRTFAHMMSHAEEIKKDAQRCEAFAKICHTLALLAGSHITLPSNQELLDIFGKMVVNTITIATEDLHESLGAGIYLSPSLLDHRCSPNSVMTFQGKSLRLSAVENIACDDITKVADHVFVSYIDQLAPSWVRQAQLKEQYYFLCTCPRCANPSLDQLMTSGIKEEAETTDGKCVSREGKTEAERACQDLLQTVSDMHKSGASEEQILSLCEECLSKVKHQLPPFNVSHLRVLDCALDAAIRCGMWEQALSYVVVTLQPYKTLYPAMSPNTGLMLMRAGKLQLYLGHTEEASVSLREAEAILSVTHGQQSDLYQELRDLLDQCREGSELSQTTSSSLTAARGPCGEIYTCWVSRNVLLSMFAAQSQQEEMYRVQSLSDSSHHPGTEEGGGKFNSCVGDCRHRMSTCLHRAGGAIRVSIPLDWNDKRSLKREFTGVKQYKGWSRASTSRADRHYEEESGGTRNCLGLQHQRGLRTQDCGGRKSDTSPAEEEEAKEKADRMDQSSLTDMAVTSLDWCARSTPVTLLKSMLAAHFSPLPVTDLQQQCCLVLRNAVASGSLGTVTSLLQHVGEEFLLHSEELTGRSDGRTRVDKLLGLAVEQGHKEMAEILLAHGAKANSLYRGRPLLHLSCRLGHQDVAMVLLDHGSDVSGVDSTGESALFAALAFTSGKAMAVIERLLREGANPEHQSTTGRRPVHCAALSSNIAALKRLLDAGCDVSARDSIMGDTPLHVACARCCDDVIAVLVQHGADVNAANHAGETPLRKLLQHGARWRTTDFHARSRRQLARTLIKLGFRLDPCSQTACAGRKSPRSRGNSRDDAVTGSNQHPTPSMAGHSSRAWSHSDRRDSRSRDKAMELYEDLRRDCCSGSGFRRCSTSAAWRCDATCRPAISARQSSVWNCLSRCSST</sequence>
<evidence type="ECO:0000256" key="4">
    <source>
        <dbReference type="PROSITE-ProRule" id="PRU00023"/>
    </source>
</evidence>
<dbReference type="GO" id="GO:0005634">
    <property type="term" value="C:nucleus"/>
    <property type="evidence" value="ECO:0007669"/>
    <property type="project" value="TreeGrafter"/>
</dbReference>
<dbReference type="InterPro" id="IPR011990">
    <property type="entry name" value="TPR-like_helical_dom_sf"/>
</dbReference>
<feature type="repeat" description="ANK" evidence="4">
    <location>
        <begin position="900"/>
        <end position="932"/>
    </location>
</feature>
<dbReference type="SUPFAM" id="SSF144232">
    <property type="entry name" value="HIT/MYND zinc finger-like"/>
    <property type="match status" value="1"/>
</dbReference>
<feature type="region of interest" description="Disordered" evidence="6">
    <location>
        <begin position="978"/>
        <end position="1027"/>
    </location>
</feature>
<feature type="compositionally biased region" description="Basic and acidic residues" evidence="6">
    <location>
        <begin position="1017"/>
        <end position="1027"/>
    </location>
</feature>
<evidence type="ECO:0000256" key="6">
    <source>
        <dbReference type="SAM" id="MobiDB-lite"/>
    </source>
</evidence>
<evidence type="ECO:0000256" key="1">
    <source>
        <dbReference type="ARBA" id="ARBA00022723"/>
    </source>
</evidence>
<dbReference type="GO" id="GO:0008270">
    <property type="term" value="F:zinc ion binding"/>
    <property type="evidence" value="ECO:0007669"/>
    <property type="project" value="UniProtKB-KW"/>
</dbReference>
<dbReference type="InterPro" id="IPR036770">
    <property type="entry name" value="Ankyrin_rpt-contain_sf"/>
</dbReference>
<dbReference type="InterPro" id="IPR050869">
    <property type="entry name" value="H3K4_H4K5_MeTrfase"/>
</dbReference>
<dbReference type="Proteomes" id="UP000245119">
    <property type="component" value="Linkage Group LG11"/>
</dbReference>
<dbReference type="PANTHER" id="PTHR12197:SF251">
    <property type="entry name" value="EG:BACR7C10.4 PROTEIN"/>
    <property type="match status" value="1"/>
</dbReference>
<evidence type="ECO:0000256" key="5">
    <source>
        <dbReference type="PROSITE-ProRule" id="PRU00134"/>
    </source>
</evidence>
<feature type="repeat" description="ANK" evidence="4">
    <location>
        <begin position="866"/>
        <end position="898"/>
    </location>
</feature>
<keyword evidence="4" id="KW-0040">ANK repeat</keyword>
<dbReference type="InterPro" id="IPR002893">
    <property type="entry name" value="Znf_MYND"/>
</dbReference>
<organism evidence="8 9">
    <name type="scientific">Pomacea canaliculata</name>
    <name type="common">Golden apple snail</name>
    <dbReference type="NCBI Taxonomy" id="400727"/>
    <lineage>
        <taxon>Eukaryota</taxon>
        <taxon>Metazoa</taxon>
        <taxon>Spiralia</taxon>
        <taxon>Lophotrochozoa</taxon>
        <taxon>Mollusca</taxon>
        <taxon>Gastropoda</taxon>
        <taxon>Caenogastropoda</taxon>
        <taxon>Architaenioglossa</taxon>
        <taxon>Ampullarioidea</taxon>
        <taxon>Ampullariidae</taxon>
        <taxon>Pomacea</taxon>
    </lineage>
</organism>
<evidence type="ECO:0000259" key="7">
    <source>
        <dbReference type="PROSITE" id="PS50865"/>
    </source>
</evidence>
<feature type="domain" description="MYND-type" evidence="7">
    <location>
        <begin position="113"/>
        <end position="140"/>
    </location>
</feature>
<proteinExistence type="predicted"/>
<dbReference type="Gene3D" id="1.25.40.10">
    <property type="entry name" value="Tetratricopeptide repeat domain"/>
    <property type="match status" value="1"/>
</dbReference>
<evidence type="ECO:0000313" key="8">
    <source>
        <dbReference type="EMBL" id="PVD22443.1"/>
    </source>
</evidence>
<evidence type="ECO:0000256" key="2">
    <source>
        <dbReference type="ARBA" id="ARBA00022771"/>
    </source>
</evidence>
<evidence type="ECO:0000313" key="9">
    <source>
        <dbReference type="Proteomes" id="UP000245119"/>
    </source>
</evidence>
<evidence type="ECO:0000256" key="3">
    <source>
        <dbReference type="ARBA" id="ARBA00022833"/>
    </source>
</evidence>
<dbReference type="Pfam" id="PF12796">
    <property type="entry name" value="Ank_2"/>
    <property type="match status" value="2"/>
</dbReference>
<dbReference type="EMBL" id="PZQS01000011">
    <property type="protein sequence ID" value="PVD22443.1"/>
    <property type="molecule type" value="Genomic_DNA"/>
</dbReference>
<keyword evidence="9" id="KW-1185">Reference proteome</keyword>
<feature type="repeat" description="ANK" evidence="4">
    <location>
        <begin position="797"/>
        <end position="829"/>
    </location>
</feature>
<dbReference type="InterPro" id="IPR046341">
    <property type="entry name" value="SET_dom_sf"/>
</dbReference>
<dbReference type="PROSITE" id="PS50865">
    <property type="entry name" value="ZF_MYND_2"/>
    <property type="match status" value="1"/>
</dbReference>
<keyword evidence="3" id="KW-0862">Zinc</keyword>
<accession>A0A2T7NMQ6</accession>
<dbReference type="Gene3D" id="1.25.40.20">
    <property type="entry name" value="Ankyrin repeat-containing domain"/>
    <property type="match status" value="1"/>
</dbReference>